<evidence type="ECO:0000256" key="3">
    <source>
        <dbReference type="ARBA" id="ARBA00022448"/>
    </source>
</evidence>
<evidence type="ECO:0000259" key="8">
    <source>
        <dbReference type="SMART" id="SM00062"/>
    </source>
</evidence>
<keyword evidence="10" id="KW-1185">Reference proteome</keyword>
<evidence type="ECO:0000256" key="4">
    <source>
        <dbReference type="ARBA" id="ARBA00022729"/>
    </source>
</evidence>
<dbReference type="GO" id="GO:0016020">
    <property type="term" value="C:membrane"/>
    <property type="evidence" value="ECO:0007669"/>
    <property type="project" value="InterPro"/>
</dbReference>
<proteinExistence type="inferred from homology"/>
<dbReference type="InterPro" id="IPR001638">
    <property type="entry name" value="Solute-binding_3/MltF_N"/>
</dbReference>
<evidence type="ECO:0000256" key="1">
    <source>
        <dbReference type="ARBA" id="ARBA00004418"/>
    </source>
</evidence>
<comment type="similarity">
    <text evidence="2">Belongs to the bacterial solute-binding protein SsuA/TauA family.</text>
</comment>
<feature type="signal peptide" evidence="7">
    <location>
        <begin position="1"/>
        <end position="23"/>
    </location>
</feature>
<gene>
    <name evidence="9" type="ORF">HLB23_25920</name>
</gene>
<evidence type="ECO:0000313" key="10">
    <source>
        <dbReference type="Proteomes" id="UP000586827"/>
    </source>
</evidence>
<dbReference type="SUPFAM" id="SSF53850">
    <property type="entry name" value="Periplasmic binding protein-like II"/>
    <property type="match status" value="1"/>
</dbReference>
<dbReference type="Proteomes" id="UP000586827">
    <property type="component" value="Unassembled WGS sequence"/>
</dbReference>
<reference evidence="9 10" key="1">
    <citation type="submission" date="2020-05" db="EMBL/GenBank/DDBJ databases">
        <title>MicrobeNet Type strains.</title>
        <authorList>
            <person name="Nicholson A.C."/>
        </authorList>
    </citation>
    <scope>NUCLEOTIDE SEQUENCE [LARGE SCALE GENOMIC DNA]</scope>
    <source>
        <strain evidence="9 10">JCM 3224</strain>
    </source>
</reference>
<dbReference type="PANTHER" id="PTHR30024:SF48">
    <property type="entry name" value="ABC TRANSPORTER SUBSTRATE-BINDING PROTEIN"/>
    <property type="match status" value="1"/>
</dbReference>
<comment type="function">
    <text evidence="5">Part of a binding-protein-dependent transport system for aliphatic sulfonates. Putative binding protein.</text>
</comment>
<dbReference type="GO" id="GO:0042597">
    <property type="term" value="C:periplasmic space"/>
    <property type="evidence" value="ECO:0007669"/>
    <property type="project" value="UniProtKB-SubCell"/>
</dbReference>
<sequence>MSRRLLAATLALTTALVTGCGSADSGEGAVRADGSVDLSKVTLRIGDQKGTGTQALLEAAGELKDIPYRIEWSQYTSGPPMLEAINAGAVDIGGVGNAPPVFAAAAGSEIKIVSAYQVGTVGQAIVVPRDSPLRSPNDLRGKKIAVSKGSSAHHHLLAVLTGAGLTFADIEPQYLQPADALAALTTGRVDAWAIWDPFTAQAQKQAEARILVDGKGYVQGDAFYVAGDKALGGTAASTALRDLLDRIKRAHSWVNGNTETWARTFAQLTGLPYDVALLAVSREPYLDHPIDDTTIAAEQRVADGFADAGLIPKRVTITDFVDTRFNDLYPIA</sequence>
<comment type="subcellular location">
    <subcellularLocation>
        <location evidence="1">Periplasm</location>
    </subcellularLocation>
</comment>
<accession>A0A849C3E6</accession>
<feature type="chain" id="PRO_5032554827" description="Putative aliphatic sulfonates-binding protein" evidence="7">
    <location>
        <begin position="24"/>
        <end position="332"/>
    </location>
</feature>
<name>A0A849C3E6_9NOCA</name>
<dbReference type="FunFam" id="3.40.190.10:FF:000050">
    <property type="entry name" value="Sulfonate ABC transporter substrate-binding protein"/>
    <property type="match status" value="1"/>
</dbReference>
<dbReference type="EMBL" id="JABELX010000010">
    <property type="protein sequence ID" value="NNH73253.1"/>
    <property type="molecule type" value="Genomic_DNA"/>
</dbReference>
<dbReference type="CDD" id="cd13558">
    <property type="entry name" value="PBP2_SsuA_like_2"/>
    <property type="match status" value="1"/>
</dbReference>
<dbReference type="NCBIfam" id="TIGR01728">
    <property type="entry name" value="SsuA_fam"/>
    <property type="match status" value="1"/>
</dbReference>
<dbReference type="Gene3D" id="3.40.190.10">
    <property type="entry name" value="Periplasmic binding protein-like II"/>
    <property type="match status" value="2"/>
</dbReference>
<dbReference type="PANTHER" id="PTHR30024">
    <property type="entry name" value="ALIPHATIC SULFONATES-BINDING PROTEIN-RELATED"/>
    <property type="match status" value="1"/>
</dbReference>
<dbReference type="InterPro" id="IPR015168">
    <property type="entry name" value="SsuA/THI5"/>
</dbReference>
<comment type="caution">
    <text evidence="9">The sequence shown here is derived from an EMBL/GenBank/DDBJ whole genome shotgun (WGS) entry which is preliminary data.</text>
</comment>
<dbReference type="GO" id="GO:0042626">
    <property type="term" value="F:ATPase-coupled transmembrane transporter activity"/>
    <property type="evidence" value="ECO:0007669"/>
    <property type="project" value="InterPro"/>
</dbReference>
<dbReference type="Pfam" id="PF09084">
    <property type="entry name" value="NMT1"/>
    <property type="match status" value="1"/>
</dbReference>
<evidence type="ECO:0000256" key="6">
    <source>
        <dbReference type="ARBA" id="ARBA00070228"/>
    </source>
</evidence>
<evidence type="ECO:0000256" key="7">
    <source>
        <dbReference type="SAM" id="SignalP"/>
    </source>
</evidence>
<evidence type="ECO:0000313" key="9">
    <source>
        <dbReference type="EMBL" id="NNH73253.1"/>
    </source>
</evidence>
<dbReference type="PROSITE" id="PS51257">
    <property type="entry name" value="PROKAR_LIPOPROTEIN"/>
    <property type="match status" value="1"/>
</dbReference>
<dbReference type="SMART" id="SM00062">
    <property type="entry name" value="PBPb"/>
    <property type="match status" value="1"/>
</dbReference>
<keyword evidence="4 7" id="KW-0732">Signal</keyword>
<feature type="domain" description="Solute-binding protein family 3/N-terminal" evidence="8">
    <location>
        <begin position="42"/>
        <end position="257"/>
    </location>
</feature>
<evidence type="ECO:0000256" key="5">
    <source>
        <dbReference type="ARBA" id="ARBA00055538"/>
    </source>
</evidence>
<dbReference type="AlphaFoldDB" id="A0A849C3E6"/>
<protein>
    <recommendedName>
        <fullName evidence="6">Putative aliphatic sulfonates-binding protein</fullName>
    </recommendedName>
</protein>
<keyword evidence="3" id="KW-0813">Transport</keyword>
<dbReference type="InterPro" id="IPR010067">
    <property type="entry name" value="ABC_SsuA_sub-bd"/>
</dbReference>
<organism evidence="9 10">
    <name type="scientific">Nocardia uniformis</name>
    <dbReference type="NCBI Taxonomy" id="53432"/>
    <lineage>
        <taxon>Bacteria</taxon>
        <taxon>Bacillati</taxon>
        <taxon>Actinomycetota</taxon>
        <taxon>Actinomycetes</taxon>
        <taxon>Mycobacteriales</taxon>
        <taxon>Nocardiaceae</taxon>
        <taxon>Nocardia</taxon>
    </lineage>
</organism>
<evidence type="ECO:0000256" key="2">
    <source>
        <dbReference type="ARBA" id="ARBA00010742"/>
    </source>
</evidence>